<dbReference type="EMBL" id="CAJHJF010001276">
    <property type="protein sequence ID" value="CAD6914381.1"/>
    <property type="molecule type" value="Genomic_DNA"/>
</dbReference>
<feature type="non-terminal residue" evidence="2">
    <location>
        <position position="1"/>
    </location>
</feature>
<protein>
    <submittedName>
        <fullName evidence="2">Uncharacterized protein</fullName>
    </submittedName>
</protein>
<feature type="region of interest" description="Disordered" evidence="1">
    <location>
        <begin position="389"/>
        <end position="445"/>
    </location>
</feature>
<feature type="region of interest" description="Disordered" evidence="1">
    <location>
        <begin position="543"/>
        <end position="564"/>
    </location>
</feature>
<organism evidence="2 3">
    <name type="scientific">Tilletia laevis</name>
    <dbReference type="NCBI Taxonomy" id="157183"/>
    <lineage>
        <taxon>Eukaryota</taxon>
        <taxon>Fungi</taxon>
        <taxon>Dikarya</taxon>
        <taxon>Basidiomycota</taxon>
        <taxon>Ustilaginomycotina</taxon>
        <taxon>Exobasidiomycetes</taxon>
        <taxon>Tilletiales</taxon>
        <taxon>Tilletiaceae</taxon>
        <taxon>Tilletia</taxon>
    </lineage>
</organism>
<comment type="caution">
    <text evidence="2">The sequence shown here is derived from an EMBL/GenBank/DDBJ whole genome shotgun (WGS) entry which is preliminary data.</text>
</comment>
<reference evidence="2 3" key="1">
    <citation type="submission" date="2020-10" db="EMBL/GenBank/DDBJ databases">
        <authorList>
            <person name="Sedaghatjoo S."/>
        </authorList>
    </citation>
    <scope>NUCLEOTIDE SEQUENCE [LARGE SCALE GENOMIC DNA]</scope>
    <source>
        <strain evidence="2 3">LLFL</strain>
    </source>
</reference>
<feature type="compositionally biased region" description="Low complexity" evidence="1">
    <location>
        <begin position="44"/>
        <end position="63"/>
    </location>
</feature>
<evidence type="ECO:0000313" key="3">
    <source>
        <dbReference type="Proteomes" id="UP000836404"/>
    </source>
</evidence>
<keyword evidence="3" id="KW-1185">Reference proteome</keyword>
<dbReference type="AlphaFoldDB" id="A0A9N8LGC5"/>
<dbReference type="Proteomes" id="UP000836404">
    <property type="component" value="Unassembled WGS sequence"/>
</dbReference>
<feature type="compositionally biased region" description="Low complexity" evidence="1">
    <location>
        <begin position="1"/>
        <end position="32"/>
    </location>
</feature>
<feature type="region of interest" description="Disordered" evidence="1">
    <location>
        <begin position="1"/>
        <end position="107"/>
    </location>
</feature>
<proteinExistence type="predicted"/>
<accession>A0A9N8LGC5</accession>
<evidence type="ECO:0000313" key="2">
    <source>
        <dbReference type="EMBL" id="CAD6914381.1"/>
    </source>
</evidence>
<sequence>MATAGPSSASASASASASGAGGSTAPLALTLTWEASPNPRTRRTPNTARAHQQEQQQQQQQQQHRFAPPSISYNGIPITDSVDPQQQQLDDHPWGSSLPPPQPSLTNADEITALLPLSMERILLALPTGSLTTRSLAHLANTQALTALPRSESDTETTSSTPTRLGGRITHLQQLHLPTNHSRRNRLASSPANPAGGVLKLVVGTTEEGELLLWDAATLTLFAELPLFSCPIQSVILLDLDSPSSSSGSSSTPRSHSRLNGSLACAATDGTLAILHLDLSPSSSSSVGPTHDVQLSLQHIIPSRGPSAPLQTLFLRNAELLLLYADTRARLWDTASSFSLDPSSSSSTMGVGLGGAELRRSIGAEQAESLVEDDNKAFEGLYGAHSAGTLPRPTSLFAPSSASSQPHPPPPPPASSASHFAGGNHLAPPSTARSGFGTPDSGRPRFAAASHAAHALLGLNGGSHSPFASRTASGTASPNPAGPVVPTQRWVAFDFTSSSSSSAAAAGVLSFLEEYEEGEGETFTLRADFRRAIEAAAKALIPKGAPSAPAPSSSSPHGKKTKNVAVSSPAAVKALGILWPVLVVLVPTKRDGLDGREVEEAWGKLGDLVRVDIRSFRAQAEKKGKGRPRLGQL</sequence>
<gene>
    <name evidence="2" type="ORF">JKILLFL_G8980</name>
</gene>
<evidence type="ECO:0000256" key="1">
    <source>
        <dbReference type="SAM" id="MobiDB-lite"/>
    </source>
</evidence>
<feature type="compositionally biased region" description="Low complexity" evidence="1">
    <location>
        <begin position="545"/>
        <end position="556"/>
    </location>
</feature>
<name>A0A9N8LGC5_9BASI</name>